<evidence type="ECO:0000256" key="5">
    <source>
        <dbReference type="ARBA" id="ARBA00035356"/>
    </source>
</evidence>
<evidence type="ECO:0000313" key="8">
    <source>
        <dbReference type="EMBL" id="CAB3257185.1"/>
    </source>
</evidence>
<dbReference type="Gene3D" id="3.30.1390.20">
    <property type="entry name" value="Ribosomal protein L30, ferredoxin-like fold domain"/>
    <property type="match status" value="1"/>
</dbReference>
<dbReference type="EMBL" id="CADEBC010000575">
    <property type="protein sequence ID" value="CAB3255428.1"/>
    <property type="molecule type" value="Genomic_DNA"/>
</dbReference>
<comment type="similarity">
    <text evidence="1">Belongs to the universal ribosomal protein uL30 family.</text>
</comment>
<dbReference type="SUPFAM" id="SSF55129">
    <property type="entry name" value="Ribosomal protein L30p/L7e"/>
    <property type="match status" value="1"/>
</dbReference>
<dbReference type="PANTHER" id="PTHR15892">
    <property type="entry name" value="MITOCHONDRIAL RIBOSOMAL PROTEIN L30"/>
    <property type="match status" value="1"/>
</dbReference>
<dbReference type="InterPro" id="IPR036919">
    <property type="entry name" value="Ribo_uL30_ferredoxin-like_sf"/>
</dbReference>
<feature type="domain" description="Large ribosomal subunit protein uL30-like ferredoxin-like fold" evidence="6">
    <location>
        <begin position="53"/>
        <end position="105"/>
    </location>
</feature>
<proteinExistence type="inferred from homology"/>
<evidence type="ECO:0000256" key="3">
    <source>
        <dbReference type="ARBA" id="ARBA00023274"/>
    </source>
</evidence>
<dbReference type="GO" id="GO:0003735">
    <property type="term" value="F:structural constituent of ribosome"/>
    <property type="evidence" value="ECO:0007669"/>
    <property type="project" value="InterPro"/>
</dbReference>
<organism evidence="8 10">
    <name type="scientific">Arctia plantaginis</name>
    <name type="common">Wood tiger moth</name>
    <name type="synonym">Phalaena plantaginis</name>
    <dbReference type="NCBI Taxonomy" id="874455"/>
    <lineage>
        <taxon>Eukaryota</taxon>
        <taxon>Metazoa</taxon>
        <taxon>Ecdysozoa</taxon>
        <taxon>Arthropoda</taxon>
        <taxon>Hexapoda</taxon>
        <taxon>Insecta</taxon>
        <taxon>Pterygota</taxon>
        <taxon>Neoptera</taxon>
        <taxon>Endopterygota</taxon>
        <taxon>Lepidoptera</taxon>
        <taxon>Glossata</taxon>
        <taxon>Ditrysia</taxon>
        <taxon>Noctuoidea</taxon>
        <taxon>Erebidae</taxon>
        <taxon>Arctiinae</taxon>
        <taxon>Arctia</taxon>
    </lineage>
</organism>
<dbReference type="EMBL" id="CADEBD010000530">
    <property type="protein sequence ID" value="CAB3257185.1"/>
    <property type="molecule type" value="Genomic_DNA"/>
</dbReference>
<dbReference type="Proteomes" id="UP000494256">
    <property type="component" value="Unassembled WGS sequence"/>
</dbReference>
<dbReference type="AlphaFoldDB" id="A0A8S1BG96"/>
<dbReference type="Proteomes" id="UP000494106">
    <property type="component" value="Unassembled WGS sequence"/>
</dbReference>
<dbReference type="InterPro" id="IPR005996">
    <property type="entry name" value="Ribosomal_uL30_bac-type"/>
</dbReference>
<evidence type="ECO:0000256" key="1">
    <source>
        <dbReference type="ARBA" id="ARBA00007594"/>
    </source>
</evidence>
<keyword evidence="2" id="KW-0689">Ribosomal protein</keyword>
<evidence type="ECO:0000313" key="10">
    <source>
        <dbReference type="Proteomes" id="UP000494256"/>
    </source>
</evidence>
<name>A0A8S1BG96_ARCPL</name>
<reference evidence="9 10" key="1">
    <citation type="submission" date="2020-04" db="EMBL/GenBank/DDBJ databases">
        <authorList>
            <person name="Wallbank WR R."/>
            <person name="Pardo Diaz C."/>
            <person name="Kozak K."/>
            <person name="Martin S."/>
            <person name="Jiggins C."/>
            <person name="Moest M."/>
            <person name="Warren A I."/>
            <person name="Byers J.R.P. K."/>
            <person name="Montejo-Kovacevich G."/>
            <person name="Yen C E."/>
        </authorList>
    </citation>
    <scope>NUCLEOTIDE SEQUENCE [LARGE SCALE GENOMIC DNA]</scope>
</reference>
<gene>
    <name evidence="7" type="ORF">APLA_LOCUS14919</name>
    <name evidence="8" type="ORF">APLA_LOCUS15835</name>
</gene>
<evidence type="ECO:0000313" key="7">
    <source>
        <dbReference type="EMBL" id="CAB3255428.1"/>
    </source>
</evidence>
<evidence type="ECO:0000256" key="2">
    <source>
        <dbReference type="ARBA" id="ARBA00022980"/>
    </source>
</evidence>
<dbReference type="GO" id="GO:0006412">
    <property type="term" value="P:translation"/>
    <property type="evidence" value="ECO:0007669"/>
    <property type="project" value="InterPro"/>
</dbReference>
<dbReference type="Pfam" id="PF00327">
    <property type="entry name" value="Ribosomal_L30"/>
    <property type="match status" value="1"/>
</dbReference>
<dbReference type="OrthoDB" id="9973389at2759"/>
<dbReference type="GO" id="GO:0015934">
    <property type="term" value="C:large ribosomal subunit"/>
    <property type="evidence" value="ECO:0007669"/>
    <property type="project" value="InterPro"/>
</dbReference>
<keyword evidence="3" id="KW-0687">Ribonucleoprotein</keyword>
<evidence type="ECO:0000313" key="9">
    <source>
        <dbReference type="Proteomes" id="UP000494106"/>
    </source>
</evidence>
<evidence type="ECO:0000256" key="4">
    <source>
        <dbReference type="ARBA" id="ARBA00035281"/>
    </source>
</evidence>
<dbReference type="GO" id="GO:0005739">
    <property type="term" value="C:mitochondrion"/>
    <property type="evidence" value="ECO:0007669"/>
    <property type="project" value="TreeGrafter"/>
</dbReference>
<dbReference type="PANTHER" id="PTHR15892:SF2">
    <property type="entry name" value="LARGE RIBOSOMAL SUBUNIT PROTEIN UL30M"/>
    <property type="match status" value="1"/>
</dbReference>
<dbReference type="InterPro" id="IPR016082">
    <property type="entry name" value="Ribosomal_uL30_ferredoxin-like"/>
</dbReference>
<accession>A0A8S1BG96</accession>
<comment type="caution">
    <text evidence="8">The sequence shown here is derived from an EMBL/GenBank/DDBJ whole genome shotgun (WGS) entry which is preliminary data.</text>
</comment>
<sequence>MNCRLLKIVSPLLGIVRSKGYKAPGGIRYPGGIVYYPRYPDHKDPEYTPSKLFRVERIKASKGYPYWQKNLLKELNILERCGTKVAIVKNIPENNTRLWKIKHLIKVTPIVFPFGEPTKEDINYTVLKENGQCIVTKKLEPKQEQIEAFEHFNKDVKKMDSETIKKDSRYKWNNAFTGGF</sequence>
<protein>
    <recommendedName>
        <fullName evidence="4">Large ribosomal subunit protein uL30m</fullName>
    </recommendedName>
    <alternativeName>
        <fullName evidence="5">39S ribosomal protein L30, mitochondrial</fullName>
    </alternativeName>
</protein>
<keyword evidence="9" id="KW-1185">Reference proteome</keyword>
<evidence type="ECO:0000259" key="6">
    <source>
        <dbReference type="Pfam" id="PF00327"/>
    </source>
</evidence>